<evidence type="ECO:0000256" key="1">
    <source>
        <dbReference type="SAM" id="SignalP"/>
    </source>
</evidence>
<organism evidence="3 4">
    <name type="scientific">Allosediminivita pacifica</name>
    <dbReference type="NCBI Taxonomy" id="1267769"/>
    <lineage>
        <taxon>Bacteria</taxon>
        <taxon>Pseudomonadati</taxon>
        <taxon>Pseudomonadota</taxon>
        <taxon>Alphaproteobacteria</taxon>
        <taxon>Rhodobacterales</taxon>
        <taxon>Paracoccaceae</taxon>
        <taxon>Allosediminivita</taxon>
    </lineage>
</organism>
<keyword evidence="1" id="KW-0732">Signal</keyword>
<dbReference type="InterPro" id="IPR003848">
    <property type="entry name" value="DUF218"/>
</dbReference>
<dbReference type="CDD" id="cd06259">
    <property type="entry name" value="YdcF-like"/>
    <property type="match status" value="1"/>
</dbReference>
<feature type="chain" id="PRO_5015415198" evidence="1">
    <location>
        <begin position="21"/>
        <end position="218"/>
    </location>
</feature>
<dbReference type="Gene3D" id="3.40.50.620">
    <property type="entry name" value="HUPs"/>
    <property type="match status" value="1"/>
</dbReference>
<dbReference type="EMBL" id="QBKN01000005">
    <property type="protein sequence ID" value="PTX50286.1"/>
    <property type="molecule type" value="Genomic_DNA"/>
</dbReference>
<name>A0A2T6B2I0_9RHOB</name>
<protein>
    <submittedName>
        <fullName evidence="3">DUF218 domain-containing protein</fullName>
    </submittedName>
</protein>
<dbReference type="PANTHER" id="PTHR30336">
    <property type="entry name" value="INNER MEMBRANE PROTEIN, PROBABLE PERMEASE"/>
    <property type="match status" value="1"/>
</dbReference>
<dbReference type="GO" id="GO:0005886">
    <property type="term" value="C:plasma membrane"/>
    <property type="evidence" value="ECO:0007669"/>
    <property type="project" value="TreeGrafter"/>
</dbReference>
<keyword evidence="4" id="KW-1185">Reference proteome</keyword>
<dbReference type="OrthoDB" id="9809813at2"/>
<dbReference type="AlphaFoldDB" id="A0A2T6B2I0"/>
<evidence type="ECO:0000313" key="3">
    <source>
        <dbReference type="EMBL" id="PTX50286.1"/>
    </source>
</evidence>
<dbReference type="Pfam" id="PF02698">
    <property type="entry name" value="DUF218"/>
    <property type="match status" value="1"/>
</dbReference>
<gene>
    <name evidence="3" type="ORF">C8N44_105146</name>
</gene>
<dbReference type="InterPro" id="IPR014729">
    <property type="entry name" value="Rossmann-like_a/b/a_fold"/>
</dbReference>
<evidence type="ECO:0000259" key="2">
    <source>
        <dbReference type="Pfam" id="PF02698"/>
    </source>
</evidence>
<comment type="caution">
    <text evidence="3">The sequence shown here is derived from an EMBL/GenBank/DDBJ whole genome shotgun (WGS) entry which is preliminary data.</text>
</comment>
<feature type="domain" description="DUF218" evidence="2">
    <location>
        <begin position="40"/>
        <end position="162"/>
    </location>
</feature>
<feature type="signal peptide" evidence="1">
    <location>
        <begin position="1"/>
        <end position="20"/>
    </location>
</feature>
<proteinExistence type="predicted"/>
<dbReference type="InterPro" id="IPR051599">
    <property type="entry name" value="Cell_Envelope_Assoc"/>
</dbReference>
<evidence type="ECO:0000313" key="4">
    <source>
        <dbReference type="Proteomes" id="UP000244069"/>
    </source>
</evidence>
<dbReference type="PANTHER" id="PTHR30336:SF20">
    <property type="entry name" value="DUF218 DOMAIN-CONTAINING PROTEIN"/>
    <property type="match status" value="1"/>
</dbReference>
<sequence>MKKRLAVLLLLLVVPPLATSLGSAYFTTRCDRLHPSSPYDVAVILSAGLRNDEVDSRPGMITAARTAAGVALYQGGVVRRLHMTGDASYDPDIAVAWGMRDMAIAQGIPAAAISVEDRSQSTLQNALFSEPQLRDAGRILLVSSGYHLWRGAFSMAWAGVPIDRVCKSSAFDPVPFRGHSEILLSAIPKWWLNLGRALIWSAASGIGLQDRLPPWFLD</sequence>
<dbReference type="RefSeq" id="WP_107975191.1">
    <property type="nucleotide sequence ID" value="NZ_BMEZ01000005.1"/>
</dbReference>
<dbReference type="Proteomes" id="UP000244069">
    <property type="component" value="Unassembled WGS sequence"/>
</dbReference>
<reference evidence="3 4" key="1">
    <citation type="submission" date="2018-04" db="EMBL/GenBank/DDBJ databases">
        <title>Genomic Encyclopedia of Archaeal and Bacterial Type Strains, Phase II (KMG-II): from individual species to whole genera.</title>
        <authorList>
            <person name="Goeker M."/>
        </authorList>
    </citation>
    <scope>NUCLEOTIDE SEQUENCE [LARGE SCALE GENOMIC DNA]</scope>
    <source>
        <strain evidence="3 4">DSM 29329</strain>
    </source>
</reference>
<accession>A0A2T6B2I0</accession>